<reference evidence="1" key="2">
    <citation type="journal article" date="2015" name="Data Brief">
        <title>Shoot transcriptome of the giant reed, Arundo donax.</title>
        <authorList>
            <person name="Barrero R.A."/>
            <person name="Guerrero F.D."/>
            <person name="Moolhuijzen P."/>
            <person name="Goolsby J.A."/>
            <person name="Tidwell J."/>
            <person name="Bellgard S.E."/>
            <person name="Bellgard M.I."/>
        </authorList>
    </citation>
    <scope>NUCLEOTIDE SEQUENCE</scope>
    <source>
        <tissue evidence="1">Shoot tissue taken approximately 20 cm above the soil surface</tissue>
    </source>
</reference>
<protein>
    <submittedName>
        <fullName evidence="1">Uncharacterized protein</fullName>
    </submittedName>
</protein>
<organism evidence="1">
    <name type="scientific">Arundo donax</name>
    <name type="common">Giant reed</name>
    <name type="synonym">Donax arundinaceus</name>
    <dbReference type="NCBI Taxonomy" id="35708"/>
    <lineage>
        <taxon>Eukaryota</taxon>
        <taxon>Viridiplantae</taxon>
        <taxon>Streptophyta</taxon>
        <taxon>Embryophyta</taxon>
        <taxon>Tracheophyta</taxon>
        <taxon>Spermatophyta</taxon>
        <taxon>Magnoliopsida</taxon>
        <taxon>Liliopsida</taxon>
        <taxon>Poales</taxon>
        <taxon>Poaceae</taxon>
        <taxon>PACMAD clade</taxon>
        <taxon>Arundinoideae</taxon>
        <taxon>Arundineae</taxon>
        <taxon>Arundo</taxon>
    </lineage>
</organism>
<dbReference type="EMBL" id="GBRH01202416">
    <property type="protein sequence ID" value="JAD95479.1"/>
    <property type="molecule type" value="Transcribed_RNA"/>
</dbReference>
<sequence>MDGGESHLPLPSLCSERPLHQEVFGQRFFLPPLDMDLRGRT</sequence>
<accession>A0A0A9E3X4</accession>
<proteinExistence type="predicted"/>
<dbReference type="AlphaFoldDB" id="A0A0A9E3X4"/>
<evidence type="ECO:0000313" key="1">
    <source>
        <dbReference type="EMBL" id="JAD95479.1"/>
    </source>
</evidence>
<reference evidence="1" key="1">
    <citation type="submission" date="2014-09" db="EMBL/GenBank/DDBJ databases">
        <authorList>
            <person name="Magalhaes I.L.F."/>
            <person name="Oliveira U."/>
            <person name="Santos F.R."/>
            <person name="Vidigal T.H.D.A."/>
            <person name="Brescovit A.D."/>
            <person name="Santos A.J."/>
        </authorList>
    </citation>
    <scope>NUCLEOTIDE SEQUENCE</scope>
    <source>
        <tissue evidence="1">Shoot tissue taken approximately 20 cm above the soil surface</tissue>
    </source>
</reference>
<name>A0A0A9E3X4_ARUDO</name>